<feature type="transmembrane region" description="Helical" evidence="1">
    <location>
        <begin position="21"/>
        <end position="42"/>
    </location>
</feature>
<sequence length="254" mass="29943">MIKFFRTIRQDLLNEGKTRKYLKYALGEIMLVVIGILIALGINNWNQNRNNTASANLHLKTIAQNIKEDLVQLNYMYQFTDTTLIYAEKLTRQFQTLDPIDDNTTMYMFYLLLEKSTSPNKSGLETINNSGELSYVDQDVQDMILNYYTTLDHILAREDISNTFIKIRYEPYFFDHYSFTVNSKTNWKPIRDYYKDDPRTPQEIDPTSFINDNPFETMVFGRYFQIQQQHGLYKNAIDLANQLLLKINSNDQVL</sequence>
<keyword evidence="3" id="KW-1185">Reference proteome</keyword>
<reference evidence="3" key="1">
    <citation type="submission" date="2016-10" db="EMBL/GenBank/DDBJ databases">
        <authorList>
            <person name="Varghese N."/>
            <person name="Submissions S."/>
        </authorList>
    </citation>
    <scope>NUCLEOTIDE SEQUENCE [LARGE SCALE GENOMIC DNA]</scope>
    <source>
        <strain evidence="3">DSM 25030</strain>
    </source>
</reference>
<organism evidence="2 3">
    <name type="scientific">Flagellimonas zhangzhouensis</name>
    <dbReference type="NCBI Taxonomy" id="1073328"/>
    <lineage>
        <taxon>Bacteria</taxon>
        <taxon>Pseudomonadati</taxon>
        <taxon>Bacteroidota</taxon>
        <taxon>Flavobacteriia</taxon>
        <taxon>Flavobacteriales</taxon>
        <taxon>Flavobacteriaceae</taxon>
        <taxon>Flagellimonas</taxon>
    </lineage>
</organism>
<protein>
    <submittedName>
        <fullName evidence="2">Uncharacterized protein</fullName>
    </submittedName>
</protein>
<keyword evidence="1" id="KW-0812">Transmembrane</keyword>
<evidence type="ECO:0000256" key="1">
    <source>
        <dbReference type="SAM" id="Phobius"/>
    </source>
</evidence>
<evidence type="ECO:0000313" key="2">
    <source>
        <dbReference type="EMBL" id="SDW30018.1"/>
    </source>
</evidence>
<name>A0A1H2SET6_9FLAO</name>
<dbReference type="AlphaFoldDB" id="A0A1H2SET6"/>
<evidence type="ECO:0000313" key="3">
    <source>
        <dbReference type="Proteomes" id="UP000199592"/>
    </source>
</evidence>
<dbReference type="Proteomes" id="UP000199592">
    <property type="component" value="Unassembled WGS sequence"/>
</dbReference>
<gene>
    <name evidence="2" type="ORF">SAMN04487892_1060</name>
</gene>
<dbReference type="OrthoDB" id="1430261at2"/>
<keyword evidence="1" id="KW-0472">Membrane</keyword>
<keyword evidence="1" id="KW-1133">Transmembrane helix</keyword>
<dbReference type="Pfam" id="PF19578">
    <property type="entry name" value="DUF6090"/>
    <property type="match status" value="1"/>
</dbReference>
<dbReference type="EMBL" id="FNMY01000001">
    <property type="protein sequence ID" value="SDW30018.1"/>
    <property type="molecule type" value="Genomic_DNA"/>
</dbReference>
<dbReference type="STRING" id="1073328.SAMN05216294_2414"/>
<dbReference type="RefSeq" id="WP_090296240.1">
    <property type="nucleotide sequence ID" value="NZ_FNKI01000002.1"/>
</dbReference>
<accession>A0A1H2SET6</accession>
<proteinExistence type="predicted"/>
<dbReference type="InterPro" id="IPR045749">
    <property type="entry name" value="DUF6090"/>
</dbReference>